<dbReference type="RefSeq" id="XP_071928066.1">
    <property type="nucleotide sequence ID" value="XM_072071965.1"/>
</dbReference>
<dbReference type="GeneID" id="140021201"/>
<proteinExistence type="predicted"/>
<feature type="domain" description="Retrotransposon gag" evidence="1">
    <location>
        <begin position="47"/>
        <end position="121"/>
    </location>
</feature>
<evidence type="ECO:0000259" key="1">
    <source>
        <dbReference type="Pfam" id="PF03732"/>
    </source>
</evidence>
<protein>
    <recommendedName>
        <fullName evidence="1">Retrotransposon gag domain-containing protein</fullName>
    </recommendedName>
</protein>
<accession>A0ABM4W8E6</accession>
<name>A0ABM4W8E6_COFAR</name>
<dbReference type="InterPro" id="IPR005162">
    <property type="entry name" value="Retrotrans_gag_dom"/>
</dbReference>
<reference evidence="3" key="1">
    <citation type="submission" date="2025-08" db="UniProtKB">
        <authorList>
            <consortium name="RefSeq"/>
        </authorList>
    </citation>
    <scope>IDENTIFICATION</scope>
    <source>
        <tissue evidence="3">Leaves</tissue>
    </source>
</reference>
<sequence length="128" mass="14921">MKKIHVPTFDGAPDLDKAEKWIEEVESNFTLLNVPEGMKHLIIKPFVVGDASKWWTAVQPTITSPITWAYFRDQFMAHFFPPAIRMQRMQQFKNLRQTPGMSVMEYAHKFTTLGRFFPTILADESLRC</sequence>
<dbReference type="Pfam" id="PF03732">
    <property type="entry name" value="Retrotrans_gag"/>
    <property type="match status" value="1"/>
</dbReference>
<evidence type="ECO:0000313" key="2">
    <source>
        <dbReference type="Proteomes" id="UP001652660"/>
    </source>
</evidence>
<dbReference type="Proteomes" id="UP001652660">
    <property type="component" value="Chromosome 11e"/>
</dbReference>
<evidence type="ECO:0000313" key="3">
    <source>
        <dbReference type="RefSeq" id="XP_071928066.1"/>
    </source>
</evidence>
<keyword evidence="2" id="KW-1185">Reference proteome</keyword>
<organism evidence="2 3">
    <name type="scientific">Coffea arabica</name>
    <name type="common">Arabian coffee</name>
    <dbReference type="NCBI Taxonomy" id="13443"/>
    <lineage>
        <taxon>Eukaryota</taxon>
        <taxon>Viridiplantae</taxon>
        <taxon>Streptophyta</taxon>
        <taxon>Embryophyta</taxon>
        <taxon>Tracheophyta</taxon>
        <taxon>Spermatophyta</taxon>
        <taxon>Magnoliopsida</taxon>
        <taxon>eudicotyledons</taxon>
        <taxon>Gunneridae</taxon>
        <taxon>Pentapetalae</taxon>
        <taxon>asterids</taxon>
        <taxon>lamiids</taxon>
        <taxon>Gentianales</taxon>
        <taxon>Rubiaceae</taxon>
        <taxon>Ixoroideae</taxon>
        <taxon>Gardenieae complex</taxon>
        <taxon>Bertiereae - Coffeeae clade</taxon>
        <taxon>Coffeeae</taxon>
        <taxon>Coffea</taxon>
    </lineage>
</organism>
<gene>
    <name evidence="3" type="primary">LOC140021201</name>
</gene>